<dbReference type="GO" id="GO:0006241">
    <property type="term" value="P:CTP biosynthetic process"/>
    <property type="evidence" value="ECO:0007669"/>
    <property type="project" value="TreeGrafter"/>
</dbReference>
<name>A0A6J5WMJ4_PRUAR</name>
<dbReference type="Gene3D" id="3.40.50.300">
    <property type="entry name" value="P-loop containing nucleotide triphosphate hydrolases"/>
    <property type="match status" value="1"/>
</dbReference>
<dbReference type="InterPro" id="IPR027417">
    <property type="entry name" value="P-loop_NTPase"/>
</dbReference>
<dbReference type="PANTHER" id="PTHR11550">
    <property type="entry name" value="CTP SYNTHASE"/>
    <property type="match status" value="1"/>
</dbReference>
<dbReference type="OrthoDB" id="1739076at2759"/>
<proteinExistence type="predicted"/>
<dbReference type="SUPFAM" id="SSF52540">
    <property type="entry name" value="P-loop containing nucleoside triphosphate hydrolases"/>
    <property type="match status" value="1"/>
</dbReference>
<evidence type="ECO:0000313" key="4">
    <source>
        <dbReference type="EMBL" id="CAB4301177.1"/>
    </source>
</evidence>
<organism evidence="4 5">
    <name type="scientific">Prunus armeniaca</name>
    <name type="common">Apricot</name>
    <name type="synonym">Armeniaca vulgaris</name>
    <dbReference type="NCBI Taxonomy" id="36596"/>
    <lineage>
        <taxon>Eukaryota</taxon>
        <taxon>Viridiplantae</taxon>
        <taxon>Streptophyta</taxon>
        <taxon>Embryophyta</taxon>
        <taxon>Tracheophyta</taxon>
        <taxon>Spermatophyta</taxon>
        <taxon>Magnoliopsida</taxon>
        <taxon>eudicotyledons</taxon>
        <taxon>Gunneridae</taxon>
        <taxon>Pentapetalae</taxon>
        <taxon>rosids</taxon>
        <taxon>fabids</taxon>
        <taxon>Rosales</taxon>
        <taxon>Rosaceae</taxon>
        <taxon>Amygdaloideae</taxon>
        <taxon>Amygdaleae</taxon>
        <taxon>Prunus</taxon>
    </lineage>
</organism>
<feature type="region of interest" description="Disordered" evidence="1">
    <location>
        <begin position="192"/>
        <end position="213"/>
    </location>
</feature>
<feature type="chain" id="PRO_5026794284" description="CTP synthase N-terminal domain-containing protein" evidence="2">
    <location>
        <begin position="17"/>
        <end position="213"/>
    </location>
</feature>
<dbReference type="GO" id="GO:0019856">
    <property type="term" value="P:pyrimidine nucleobase biosynthetic process"/>
    <property type="evidence" value="ECO:0007669"/>
    <property type="project" value="TreeGrafter"/>
</dbReference>
<evidence type="ECO:0000256" key="1">
    <source>
        <dbReference type="SAM" id="MobiDB-lite"/>
    </source>
</evidence>
<dbReference type="Proteomes" id="UP000507245">
    <property type="component" value="Unassembled WGS sequence"/>
</dbReference>
<keyword evidence="2" id="KW-0732">Signal</keyword>
<evidence type="ECO:0000313" key="5">
    <source>
        <dbReference type="Proteomes" id="UP000507245"/>
    </source>
</evidence>
<protein>
    <recommendedName>
        <fullName evidence="3">CTP synthase N-terminal domain-containing protein</fullName>
    </recommendedName>
</protein>
<dbReference type="EMBL" id="CAEKKB010000002">
    <property type="protein sequence ID" value="CAB4301177.1"/>
    <property type="molecule type" value="Genomic_DNA"/>
</dbReference>
<evidence type="ECO:0000256" key="2">
    <source>
        <dbReference type="SAM" id="SignalP"/>
    </source>
</evidence>
<feature type="signal peptide" evidence="2">
    <location>
        <begin position="1"/>
        <end position="16"/>
    </location>
</feature>
<dbReference type="PANTHER" id="PTHR11550:SF40">
    <property type="entry name" value="CTP SYNTHASE"/>
    <property type="match status" value="1"/>
</dbReference>
<dbReference type="GO" id="GO:0042802">
    <property type="term" value="F:identical protein binding"/>
    <property type="evidence" value="ECO:0007669"/>
    <property type="project" value="TreeGrafter"/>
</dbReference>
<accession>A0A6J5WMJ4</accession>
<feature type="compositionally biased region" description="Gly residues" evidence="1">
    <location>
        <begin position="196"/>
        <end position="213"/>
    </location>
</feature>
<dbReference type="AlphaFoldDB" id="A0A6J5WMJ4"/>
<dbReference type="Pfam" id="PF06418">
    <property type="entry name" value="CTP_synth_N"/>
    <property type="match status" value="1"/>
</dbReference>
<reference evidence="5" key="1">
    <citation type="journal article" date="2020" name="Genome Biol.">
        <title>Gamete binning: chromosome-level and haplotype-resolved genome assembly enabled by high-throughput single-cell sequencing of gamete genomes.</title>
        <authorList>
            <person name="Campoy J.A."/>
            <person name="Sun H."/>
            <person name="Goel M."/>
            <person name="Jiao W.-B."/>
            <person name="Folz-Donahue K."/>
            <person name="Wang N."/>
            <person name="Rubio M."/>
            <person name="Liu C."/>
            <person name="Kukat C."/>
            <person name="Ruiz D."/>
            <person name="Huettel B."/>
            <person name="Schneeberger K."/>
        </authorList>
    </citation>
    <scope>NUCLEOTIDE SEQUENCE [LARGE SCALE GENOMIC DNA]</scope>
    <source>
        <strain evidence="5">cv. Rojo Pasion</strain>
    </source>
</reference>
<keyword evidence="5" id="KW-1185">Reference proteome</keyword>
<dbReference type="GO" id="GO:0003883">
    <property type="term" value="F:CTP synthase activity"/>
    <property type="evidence" value="ECO:0007669"/>
    <property type="project" value="InterPro"/>
</dbReference>
<gene>
    <name evidence="4" type="ORF">ORAREDHAP_LOCUS16587</name>
</gene>
<sequence length="213" mass="23079">MGDLFGLAFSWMRASLLKLDLAFLRPLISFVGRSGFAVENESGAVGFHLGRCVANRTALLQFADPFEHGEVFVLDDGGEVDLDLGNYKRFLDVTLTRDNNITTGKIYQSVLDKEGIGDYLGKTIQVIIQNYKCCCTINAIKTWIESVSLIPVDGKEGPADVYVIELGGTVGDSSFRLCAICLFQLSEFEEVAGRGSRPGGGRRGWRPGGGGLS</sequence>
<feature type="domain" description="CTP synthase N-terminal" evidence="3">
    <location>
        <begin position="64"/>
        <end position="174"/>
    </location>
</feature>
<evidence type="ECO:0000259" key="3">
    <source>
        <dbReference type="Pfam" id="PF06418"/>
    </source>
</evidence>
<dbReference type="InterPro" id="IPR017456">
    <property type="entry name" value="CTP_synthase_N"/>
</dbReference>
<dbReference type="InterPro" id="IPR004468">
    <property type="entry name" value="CTP_synthase"/>
</dbReference>